<organism evidence="1 2">
    <name type="scientific">[Clostridium] methylpentosum DSM 5476</name>
    <dbReference type="NCBI Taxonomy" id="537013"/>
    <lineage>
        <taxon>Bacteria</taxon>
        <taxon>Bacillati</taxon>
        <taxon>Bacillota</taxon>
        <taxon>Clostridia</taxon>
        <taxon>Eubacteriales</taxon>
        <taxon>Oscillospiraceae</taxon>
        <taxon>Oscillospiraceae incertae sedis</taxon>
    </lineage>
</organism>
<gene>
    <name evidence="1" type="ORF">CLOSTMETH_02233</name>
</gene>
<keyword evidence="2" id="KW-1185">Reference proteome</keyword>
<evidence type="ECO:0000313" key="1">
    <source>
        <dbReference type="EMBL" id="EEG30135.1"/>
    </source>
</evidence>
<dbReference type="EMBL" id="ACEC01000070">
    <property type="protein sequence ID" value="EEG30135.1"/>
    <property type="molecule type" value="Genomic_DNA"/>
</dbReference>
<sequence>MLLLLYSIYNLFAIDSLKFIHKKFTAKIWSNCAEKFLFADFTGLEQPKQVFTA</sequence>
<protein>
    <submittedName>
        <fullName evidence="1">Uncharacterized protein</fullName>
    </submittedName>
</protein>
<dbReference type="STRING" id="537013.CLOSTMETH_02233"/>
<reference evidence="1 2" key="1">
    <citation type="submission" date="2009-01" db="EMBL/GenBank/DDBJ databases">
        <authorList>
            <person name="Fulton L."/>
            <person name="Clifton S."/>
            <person name="Fulton B."/>
            <person name="Xu J."/>
            <person name="Minx P."/>
            <person name="Pepin K.H."/>
            <person name="Johnson M."/>
            <person name="Bhonagiri V."/>
            <person name="Nash W.E."/>
            <person name="Mardis E.R."/>
            <person name="Wilson R.K."/>
        </authorList>
    </citation>
    <scope>NUCLEOTIDE SEQUENCE [LARGE SCALE GENOMIC DNA]</scope>
    <source>
        <strain evidence="1 2">DSM 5476</strain>
    </source>
</reference>
<accession>C0EEE7</accession>
<dbReference type="Proteomes" id="UP000003340">
    <property type="component" value="Unassembled WGS sequence"/>
</dbReference>
<name>C0EEE7_9FIRM</name>
<reference evidence="1 2" key="2">
    <citation type="submission" date="2009-02" db="EMBL/GenBank/DDBJ databases">
        <title>Draft genome sequence of Clostridium methylpentosum (DSM 5476).</title>
        <authorList>
            <person name="Sudarsanam P."/>
            <person name="Ley R."/>
            <person name="Guruge J."/>
            <person name="Turnbaugh P.J."/>
            <person name="Mahowald M."/>
            <person name="Liep D."/>
            <person name="Gordon J."/>
        </authorList>
    </citation>
    <scope>NUCLEOTIDE SEQUENCE [LARGE SCALE GENOMIC DNA]</scope>
    <source>
        <strain evidence="1 2">DSM 5476</strain>
    </source>
</reference>
<comment type="caution">
    <text evidence="1">The sequence shown here is derived from an EMBL/GenBank/DDBJ whole genome shotgun (WGS) entry which is preliminary data.</text>
</comment>
<proteinExistence type="predicted"/>
<dbReference type="AlphaFoldDB" id="C0EEE7"/>
<dbReference type="HOGENOM" id="CLU_3060214_0_0_9"/>
<evidence type="ECO:0000313" key="2">
    <source>
        <dbReference type="Proteomes" id="UP000003340"/>
    </source>
</evidence>